<dbReference type="OrthoDB" id="6436501at2759"/>
<dbReference type="Pfam" id="PF00089">
    <property type="entry name" value="Trypsin"/>
    <property type="match status" value="1"/>
</dbReference>
<evidence type="ECO:0000313" key="3">
    <source>
        <dbReference type="Proteomes" id="UP000288716"/>
    </source>
</evidence>
<dbReference type="Proteomes" id="UP000288716">
    <property type="component" value="Unassembled WGS sequence"/>
</dbReference>
<evidence type="ECO:0000259" key="1">
    <source>
        <dbReference type="Pfam" id="PF00089"/>
    </source>
</evidence>
<keyword evidence="3" id="KW-1185">Reference proteome</keyword>
<dbReference type="InterPro" id="IPR043504">
    <property type="entry name" value="Peptidase_S1_PA_chymotrypsin"/>
</dbReference>
<evidence type="ECO:0000313" key="2">
    <source>
        <dbReference type="EMBL" id="RWS30090.1"/>
    </source>
</evidence>
<reference evidence="2 3" key="1">
    <citation type="journal article" date="2018" name="Gigascience">
        <title>Genomes of trombidid mites reveal novel predicted allergens and laterally-transferred genes associated with secondary metabolism.</title>
        <authorList>
            <person name="Dong X."/>
            <person name="Chaisiri K."/>
            <person name="Xia D."/>
            <person name="Armstrong S.D."/>
            <person name="Fang Y."/>
            <person name="Donnelly M.J."/>
            <person name="Kadowaki T."/>
            <person name="McGarry J.W."/>
            <person name="Darby A.C."/>
            <person name="Makepeace B.L."/>
        </authorList>
    </citation>
    <scope>NUCLEOTIDE SEQUENCE [LARGE SCALE GENOMIC DNA]</scope>
    <source>
        <strain evidence="2">UoL-UT</strain>
    </source>
</reference>
<comment type="caution">
    <text evidence="2">The sequence shown here is derived from an EMBL/GenBank/DDBJ whole genome shotgun (WGS) entry which is preliminary data.</text>
</comment>
<organism evidence="2 3">
    <name type="scientific">Leptotrombidium deliense</name>
    <dbReference type="NCBI Taxonomy" id="299467"/>
    <lineage>
        <taxon>Eukaryota</taxon>
        <taxon>Metazoa</taxon>
        <taxon>Ecdysozoa</taxon>
        <taxon>Arthropoda</taxon>
        <taxon>Chelicerata</taxon>
        <taxon>Arachnida</taxon>
        <taxon>Acari</taxon>
        <taxon>Acariformes</taxon>
        <taxon>Trombidiformes</taxon>
        <taxon>Prostigmata</taxon>
        <taxon>Anystina</taxon>
        <taxon>Parasitengona</taxon>
        <taxon>Trombiculoidea</taxon>
        <taxon>Trombiculidae</taxon>
        <taxon>Leptotrombidium</taxon>
    </lineage>
</organism>
<gene>
    <name evidence="2" type="ORF">B4U80_12678</name>
</gene>
<sequence length="103" mass="11499">MTAGWGLTGNGKASDVLMHFITTDGLKDERSKSRFCKDLLCLKPGSGRFESGDSGGPAWITVDNRAVIIGIVSHYRLHKMRLTRVPLVKDWIMKNTESARYCQ</sequence>
<proteinExistence type="predicted"/>
<dbReference type="InterPro" id="IPR009003">
    <property type="entry name" value="Peptidase_S1_PA"/>
</dbReference>
<dbReference type="AlphaFoldDB" id="A0A443SRC8"/>
<dbReference type="GO" id="GO:0006508">
    <property type="term" value="P:proteolysis"/>
    <property type="evidence" value="ECO:0007669"/>
    <property type="project" value="InterPro"/>
</dbReference>
<feature type="domain" description="Peptidase S1" evidence="1">
    <location>
        <begin position="2"/>
        <end position="92"/>
    </location>
</feature>
<dbReference type="Gene3D" id="2.40.10.10">
    <property type="entry name" value="Trypsin-like serine proteases"/>
    <property type="match status" value="1"/>
</dbReference>
<dbReference type="EMBL" id="NCKV01000646">
    <property type="protein sequence ID" value="RWS30090.1"/>
    <property type="molecule type" value="Genomic_DNA"/>
</dbReference>
<name>A0A443SRC8_9ACAR</name>
<dbReference type="InterPro" id="IPR001254">
    <property type="entry name" value="Trypsin_dom"/>
</dbReference>
<dbReference type="GO" id="GO:0004252">
    <property type="term" value="F:serine-type endopeptidase activity"/>
    <property type="evidence" value="ECO:0007669"/>
    <property type="project" value="InterPro"/>
</dbReference>
<dbReference type="SUPFAM" id="SSF50494">
    <property type="entry name" value="Trypsin-like serine proteases"/>
    <property type="match status" value="1"/>
</dbReference>
<dbReference type="VEuPathDB" id="VectorBase:LDEU001949"/>
<protein>
    <recommendedName>
        <fullName evidence="1">Peptidase S1 domain-containing protein</fullName>
    </recommendedName>
</protein>
<dbReference type="STRING" id="299467.A0A443SRC8"/>
<accession>A0A443SRC8</accession>